<dbReference type="Gene3D" id="1.10.1740.10">
    <property type="match status" value="1"/>
</dbReference>
<dbReference type="InterPro" id="IPR013325">
    <property type="entry name" value="RNA_pol_sigma_r2"/>
</dbReference>
<protein>
    <submittedName>
        <fullName evidence="7">ECF RNA polymerase sigma factor SigW</fullName>
    </submittedName>
</protein>
<dbReference type="InterPro" id="IPR039425">
    <property type="entry name" value="RNA_pol_sigma-70-like"/>
</dbReference>
<dbReference type="SUPFAM" id="SSF88659">
    <property type="entry name" value="Sigma3 and sigma4 domains of RNA polymerase sigma factors"/>
    <property type="match status" value="1"/>
</dbReference>
<dbReference type="CDD" id="cd06171">
    <property type="entry name" value="Sigma70_r4"/>
    <property type="match status" value="1"/>
</dbReference>
<organism evidence="7">
    <name type="scientific">Metalysinibacillus saudimassiliensis</name>
    <dbReference type="NCBI Taxonomy" id="1461583"/>
    <lineage>
        <taxon>Bacteria</taxon>
        <taxon>Bacillati</taxon>
        <taxon>Bacillota</taxon>
        <taxon>Bacilli</taxon>
        <taxon>Bacillales</taxon>
        <taxon>Caryophanaceae</taxon>
        <taxon>Metalysinibacillus</taxon>
    </lineage>
</organism>
<evidence type="ECO:0000256" key="3">
    <source>
        <dbReference type="ARBA" id="ARBA00023082"/>
    </source>
</evidence>
<dbReference type="InterPro" id="IPR014284">
    <property type="entry name" value="RNA_pol_sigma-70_dom"/>
</dbReference>
<dbReference type="Gene3D" id="1.10.10.10">
    <property type="entry name" value="Winged helix-like DNA-binding domain superfamily/Winged helix DNA-binding domain"/>
    <property type="match status" value="1"/>
</dbReference>
<feature type="domain" description="RNA polymerase sigma factor 70 region 4 type 2" evidence="6">
    <location>
        <begin position="101"/>
        <end position="152"/>
    </location>
</feature>
<reference evidence="7" key="1">
    <citation type="submission" date="2014-07" db="EMBL/GenBank/DDBJ databases">
        <authorList>
            <person name="Urmite Genomes Urmite Genomes"/>
        </authorList>
    </citation>
    <scope>NUCLEOTIDE SEQUENCE</scope>
    <source>
        <strain evidence="7">13S34_air</strain>
    </source>
</reference>
<keyword evidence="4" id="KW-0804">Transcription</keyword>
<dbReference type="InterPro" id="IPR013249">
    <property type="entry name" value="RNA_pol_sigma70_r4_t2"/>
</dbReference>
<evidence type="ECO:0000256" key="1">
    <source>
        <dbReference type="ARBA" id="ARBA00010641"/>
    </source>
</evidence>
<dbReference type="GO" id="GO:0016987">
    <property type="term" value="F:sigma factor activity"/>
    <property type="evidence" value="ECO:0007669"/>
    <property type="project" value="UniProtKB-KW"/>
</dbReference>
<dbReference type="PATRIC" id="fig|1461583.4.peg.579"/>
<name>A0A078M502_9BACL</name>
<dbReference type="Pfam" id="PF08281">
    <property type="entry name" value="Sigma70_r4_2"/>
    <property type="match status" value="1"/>
</dbReference>
<sequence>MHIEDVMQTYGDYLTRVAYLYMKDEMLAEDVVQDVFIKFYQSAQFEGRASLKTYLVRMTINRCYDELRKQQRKKESFFAKIFRRTDQTPESMAVAKTEMGEVTTALLNLPLAQREAIIFYYYEEMTSVEIAELLGISESTVRMRLKRAREALRTQLIDMEWGDEV</sequence>
<evidence type="ECO:0000256" key="2">
    <source>
        <dbReference type="ARBA" id="ARBA00023015"/>
    </source>
</evidence>
<dbReference type="PANTHER" id="PTHR43133">
    <property type="entry name" value="RNA POLYMERASE ECF-TYPE SIGMA FACTO"/>
    <property type="match status" value="1"/>
</dbReference>
<dbReference type="InterPro" id="IPR036388">
    <property type="entry name" value="WH-like_DNA-bd_sf"/>
</dbReference>
<dbReference type="SUPFAM" id="SSF88946">
    <property type="entry name" value="Sigma2 domain of RNA polymerase sigma factors"/>
    <property type="match status" value="1"/>
</dbReference>
<evidence type="ECO:0000256" key="4">
    <source>
        <dbReference type="ARBA" id="ARBA00023163"/>
    </source>
</evidence>
<proteinExistence type="inferred from homology"/>
<dbReference type="AlphaFoldDB" id="A0A078M502"/>
<dbReference type="EMBL" id="LN483073">
    <property type="protein sequence ID" value="CEA00427.1"/>
    <property type="molecule type" value="Genomic_DNA"/>
</dbReference>
<dbReference type="Pfam" id="PF04542">
    <property type="entry name" value="Sigma70_r2"/>
    <property type="match status" value="1"/>
</dbReference>
<dbReference type="GO" id="GO:0003677">
    <property type="term" value="F:DNA binding"/>
    <property type="evidence" value="ECO:0007669"/>
    <property type="project" value="InterPro"/>
</dbReference>
<comment type="similarity">
    <text evidence="1">Belongs to the sigma-70 factor family. ECF subfamily.</text>
</comment>
<dbReference type="NCBIfam" id="TIGR02937">
    <property type="entry name" value="sigma70-ECF"/>
    <property type="match status" value="1"/>
</dbReference>
<keyword evidence="2" id="KW-0805">Transcription regulation</keyword>
<feature type="domain" description="RNA polymerase sigma-70 region 2" evidence="5">
    <location>
        <begin position="8"/>
        <end position="72"/>
    </location>
</feature>
<accession>A0A078M502</accession>
<evidence type="ECO:0000313" key="7">
    <source>
        <dbReference type="EMBL" id="CEA00427.1"/>
    </source>
</evidence>
<dbReference type="HOGENOM" id="CLU_047691_3_1_9"/>
<dbReference type="InterPro" id="IPR007627">
    <property type="entry name" value="RNA_pol_sigma70_r2"/>
</dbReference>
<keyword evidence="3" id="KW-0731">Sigma factor</keyword>
<dbReference type="InterPro" id="IPR013324">
    <property type="entry name" value="RNA_pol_sigma_r3/r4-like"/>
</dbReference>
<evidence type="ECO:0000259" key="6">
    <source>
        <dbReference type="Pfam" id="PF08281"/>
    </source>
</evidence>
<dbReference type="PANTHER" id="PTHR43133:SF51">
    <property type="entry name" value="RNA POLYMERASE SIGMA FACTOR"/>
    <property type="match status" value="1"/>
</dbReference>
<gene>
    <name evidence="7" type="primary">sigW_2</name>
    <name evidence="7" type="ORF">BN1050_00607</name>
</gene>
<dbReference type="GO" id="GO:0006352">
    <property type="term" value="P:DNA-templated transcription initiation"/>
    <property type="evidence" value="ECO:0007669"/>
    <property type="project" value="InterPro"/>
</dbReference>
<evidence type="ECO:0000259" key="5">
    <source>
        <dbReference type="Pfam" id="PF04542"/>
    </source>
</evidence>